<gene>
    <name evidence="1" type="ordered locus">Os08g0545850</name>
    <name evidence="1" type="ORF">OSNPB_080545850</name>
</gene>
<dbReference type="Proteomes" id="UP000059680">
    <property type="component" value="Chromosome 8"/>
</dbReference>
<dbReference type="InParanoid" id="A0A0P0XJ20"/>
<reference evidence="1 2" key="3">
    <citation type="journal article" date="2013" name="Rice">
        <title>Improvement of the Oryza sativa Nipponbare reference genome using next generation sequence and optical map data.</title>
        <authorList>
            <person name="Kawahara Y."/>
            <person name="de la Bastide M."/>
            <person name="Hamilton J.P."/>
            <person name="Kanamori H."/>
            <person name="McCombie W.R."/>
            <person name="Ouyang S."/>
            <person name="Schwartz D.C."/>
            <person name="Tanaka T."/>
            <person name="Wu J."/>
            <person name="Zhou S."/>
            <person name="Childs K.L."/>
            <person name="Davidson R.M."/>
            <person name="Lin H."/>
            <person name="Quesada-Ocampo L."/>
            <person name="Vaillancourt B."/>
            <person name="Sakai H."/>
            <person name="Lee S.S."/>
            <person name="Kim J."/>
            <person name="Numa H."/>
            <person name="Itoh T."/>
            <person name="Buell C.R."/>
            <person name="Matsumoto T."/>
        </authorList>
    </citation>
    <scope>NUCLEOTIDE SEQUENCE [LARGE SCALE GENOMIC DNA]</scope>
    <source>
        <strain evidence="2">cv. Nipponbare</strain>
    </source>
</reference>
<dbReference type="Gramene" id="Os08t0545850-00">
    <property type="protein sequence ID" value="Os08t0545850-00"/>
    <property type="gene ID" value="Os08g0545850"/>
</dbReference>
<proteinExistence type="predicted"/>
<sequence>MQQLSESDPGLSHRILHPDAADALSATAIVPIRGVDDAVAAPAGVHPPLVEFAVGANLGRQLGDVAGFGVEFLLRVAKTQEEEEEEDELDLHRLSLRQAEVTGVYMV</sequence>
<dbReference type="AlphaFoldDB" id="A0A0P0XJ20"/>
<organism evidence="1 2">
    <name type="scientific">Oryza sativa subsp. japonica</name>
    <name type="common">Rice</name>
    <dbReference type="NCBI Taxonomy" id="39947"/>
    <lineage>
        <taxon>Eukaryota</taxon>
        <taxon>Viridiplantae</taxon>
        <taxon>Streptophyta</taxon>
        <taxon>Embryophyta</taxon>
        <taxon>Tracheophyta</taxon>
        <taxon>Spermatophyta</taxon>
        <taxon>Magnoliopsida</taxon>
        <taxon>Liliopsida</taxon>
        <taxon>Poales</taxon>
        <taxon>Poaceae</taxon>
        <taxon>BOP clade</taxon>
        <taxon>Oryzoideae</taxon>
        <taxon>Oryzeae</taxon>
        <taxon>Oryzinae</taxon>
        <taxon>Oryza</taxon>
        <taxon>Oryza sativa</taxon>
    </lineage>
</organism>
<dbReference type="EMBL" id="AP014964">
    <property type="protein sequence ID" value="BAT06537.1"/>
    <property type="molecule type" value="Genomic_DNA"/>
</dbReference>
<evidence type="ECO:0000313" key="2">
    <source>
        <dbReference type="Proteomes" id="UP000059680"/>
    </source>
</evidence>
<keyword evidence="2" id="KW-1185">Reference proteome</keyword>
<accession>A0A0P0XJ20</accession>
<evidence type="ECO:0000313" key="1">
    <source>
        <dbReference type="EMBL" id="BAT06537.1"/>
    </source>
</evidence>
<name>A0A0P0XJ20_ORYSJ</name>
<protein>
    <submittedName>
        <fullName evidence="1">Os08g0545850 protein</fullName>
    </submittedName>
</protein>
<reference evidence="2" key="1">
    <citation type="journal article" date="2005" name="Nature">
        <title>The map-based sequence of the rice genome.</title>
        <authorList>
            <consortium name="International rice genome sequencing project (IRGSP)"/>
            <person name="Matsumoto T."/>
            <person name="Wu J."/>
            <person name="Kanamori H."/>
            <person name="Katayose Y."/>
            <person name="Fujisawa M."/>
            <person name="Namiki N."/>
            <person name="Mizuno H."/>
            <person name="Yamamoto K."/>
            <person name="Antonio B.A."/>
            <person name="Baba T."/>
            <person name="Sakata K."/>
            <person name="Nagamura Y."/>
            <person name="Aoki H."/>
            <person name="Arikawa K."/>
            <person name="Arita K."/>
            <person name="Bito T."/>
            <person name="Chiden Y."/>
            <person name="Fujitsuka N."/>
            <person name="Fukunaka R."/>
            <person name="Hamada M."/>
            <person name="Harada C."/>
            <person name="Hayashi A."/>
            <person name="Hijishita S."/>
            <person name="Honda M."/>
            <person name="Hosokawa S."/>
            <person name="Ichikawa Y."/>
            <person name="Idonuma A."/>
            <person name="Iijima M."/>
            <person name="Ikeda M."/>
            <person name="Ikeno M."/>
            <person name="Ito K."/>
            <person name="Ito S."/>
            <person name="Ito T."/>
            <person name="Ito Y."/>
            <person name="Ito Y."/>
            <person name="Iwabuchi A."/>
            <person name="Kamiya K."/>
            <person name="Karasawa W."/>
            <person name="Kurita K."/>
            <person name="Katagiri S."/>
            <person name="Kikuta A."/>
            <person name="Kobayashi H."/>
            <person name="Kobayashi N."/>
            <person name="Machita K."/>
            <person name="Maehara T."/>
            <person name="Masukawa M."/>
            <person name="Mizubayashi T."/>
            <person name="Mukai Y."/>
            <person name="Nagasaki H."/>
            <person name="Nagata Y."/>
            <person name="Naito S."/>
            <person name="Nakashima M."/>
            <person name="Nakama Y."/>
            <person name="Nakamichi Y."/>
            <person name="Nakamura M."/>
            <person name="Meguro A."/>
            <person name="Negishi M."/>
            <person name="Ohta I."/>
            <person name="Ohta T."/>
            <person name="Okamoto M."/>
            <person name="Ono N."/>
            <person name="Saji S."/>
            <person name="Sakaguchi M."/>
            <person name="Sakai K."/>
            <person name="Shibata M."/>
            <person name="Shimokawa T."/>
            <person name="Song J."/>
            <person name="Takazaki Y."/>
            <person name="Terasawa K."/>
            <person name="Tsugane M."/>
            <person name="Tsuji K."/>
            <person name="Ueda S."/>
            <person name="Waki K."/>
            <person name="Yamagata H."/>
            <person name="Yamamoto M."/>
            <person name="Yamamoto S."/>
            <person name="Yamane H."/>
            <person name="Yoshiki S."/>
            <person name="Yoshihara R."/>
            <person name="Yukawa K."/>
            <person name="Zhong H."/>
            <person name="Yano M."/>
            <person name="Yuan Q."/>
            <person name="Ouyang S."/>
            <person name="Liu J."/>
            <person name="Jones K.M."/>
            <person name="Gansberger K."/>
            <person name="Moffat K."/>
            <person name="Hill J."/>
            <person name="Bera J."/>
            <person name="Fadrosh D."/>
            <person name="Jin S."/>
            <person name="Johri S."/>
            <person name="Kim M."/>
            <person name="Overton L."/>
            <person name="Reardon M."/>
            <person name="Tsitrin T."/>
            <person name="Vuong H."/>
            <person name="Weaver B."/>
            <person name="Ciecko A."/>
            <person name="Tallon L."/>
            <person name="Jackson J."/>
            <person name="Pai G."/>
            <person name="Aken S.V."/>
            <person name="Utterback T."/>
            <person name="Reidmuller S."/>
            <person name="Feldblyum T."/>
            <person name="Hsiao J."/>
            <person name="Zismann V."/>
            <person name="Iobst S."/>
            <person name="de Vazeille A.R."/>
            <person name="Buell C.R."/>
            <person name="Ying K."/>
            <person name="Li Y."/>
            <person name="Lu T."/>
            <person name="Huang Y."/>
            <person name="Zhao Q."/>
            <person name="Feng Q."/>
            <person name="Zhang L."/>
            <person name="Zhu J."/>
            <person name="Weng Q."/>
            <person name="Mu J."/>
            <person name="Lu Y."/>
            <person name="Fan D."/>
            <person name="Liu Y."/>
            <person name="Guan J."/>
            <person name="Zhang Y."/>
            <person name="Yu S."/>
            <person name="Liu X."/>
            <person name="Zhang Y."/>
            <person name="Hong G."/>
            <person name="Han B."/>
            <person name="Choisne N."/>
            <person name="Demange N."/>
            <person name="Orjeda G."/>
            <person name="Samain S."/>
            <person name="Cattolico L."/>
            <person name="Pelletier E."/>
            <person name="Couloux A."/>
            <person name="Segurens B."/>
            <person name="Wincker P."/>
            <person name="D'Hont A."/>
            <person name="Scarpelli C."/>
            <person name="Weissenbach J."/>
            <person name="Salanoubat M."/>
            <person name="Quetier F."/>
            <person name="Yu Y."/>
            <person name="Kim H.R."/>
            <person name="Rambo T."/>
            <person name="Currie J."/>
            <person name="Collura K."/>
            <person name="Luo M."/>
            <person name="Yang T."/>
            <person name="Ammiraju J.S.S."/>
            <person name="Engler F."/>
            <person name="Soderlund C."/>
            <person name="Wing R.A."/>
            <person name="Palmer L.E."/>
            <person name="de la Bastide M."/>
            <person name="Spiegel L."/>
            <person name="Nascimento L."/>
            <person name="Zutavern T."/>
            <person name="O'Shaughnessy A."/>
            <person name="Dike S."/>
            <person name="Dedhia N."/>
            <person name="Preston R."/>
            <person name="Balija V."/>
            <person name="McCombie W.R."/>
            <person name="Chow T."/>
            <person name="Chen H."/>
            <person name="Chung M."/>
            <person name="Chen C."/>
            <person name="Shaw J."/>
            <person name="Wu H."/>
            <person name="Hsiao K."/>
            <person name="Chao Y."/>
            <person name="Chu M."/>
            <person name="Cheng C."/>
            <person name="Hour A."/>
            <person name="Lee P."/>
            <person name="Lin S."/>
            <person name="Lin Y."/>
            <person name="Liou J."/>
            <person name="Liu S."/>
            <person name="Hsing Y."/>
            <person name="Raghuvanshi S."/>
            <person name="Mohanty A."/>
            <person name="Bharti A.K."/>
            <person name="Gaur A."/>
            <person name="Gupta V."/>
            <person name="Kumar D."/>
            <person name="Ravi V."/>
            <person name="Vij S."/>
            <person name="Kapur A."/>
            <person name="Khurana P."/>
            <person name="Khurana P."/>
            <person name="Khurana J.P."/>
            <person name="Tyagi A.K."/>
            <person name="Gaikwad K."/>
            <person name="Singh A."/>
            <person name="Dalal V."/>
            <person name="Srivastava S."/>
            <person name="Dixit A."/>
            <person name="Pal A.K."/>
            <person name="Ghazi I.A."/>
            <person name="Yadav M."/>
            <person name="Pandit A."/>
            <person name="Bhargava A."/>
            <person name="Sureshbabu K."/>
            <person name="Batra K."/>
            <person name="Sharma T.R."/>
            <person name="Mohapatra T."/>
            <person name="Singh N.K."/>
            <person name="Messing J."/>
            <person name="Nelson A.B."/>
            <person name="Fuks G."/>
            <person name="Kavchok S."/>
            <person name="Keizer G."/>
            <person name="Linton E."/>
            <person name="Llaca V."/>
            <person name="Song R."/>
            <person name="Tanyolac B."/>
            <person name="Young S."/>
            <person name="Ho-Il K."/>
            <person name="Hahn J.H."/>
            <person name="Sangsakoo G."/>
            <person name="Vanavichit A."/>
            <person name="de Mattos Luiz.A.T."/>
            <person name="Zimmer P.D."/>
            <person name="Malone G."/>
            <person name="Dellagostin O."/>
            <person name="de Oliveira A.C."/>
            <person name="Bevan M."/>
            <person name="Bancroft I."/>
            <person name="Minx P."/>
            <person name="Cordum H."/>
            <person name="Wilson R."/>
            <person name="Cheng Z."/>
            <person name="Jin W."/>
            <person name="Jiang J."/>
            <person name="Leong S.A."/>
            <person name="Iwama H."/>
            <person name="Gojobori T."/>
            <person name="Itoh T."/>
            <person name="Niimura Y."/>
            <person name="Fujii Y."/>
            <person name="Habara T."/>
            <person name="Sakai H."/>
            <person name="Sato Y."/>
            <person name="Wilson G."/>
            <person name="Kumar K."/>
            <person name="McCouch S."/>
            <person name="Juretic N."/>
            <person name="Hoen D."/>
            <person name="Wright S."/>
            <person name="Bruskiewich R."/>
            <person name="Bureau T."/>
            <person name="Miyao A."/>
            <person name="Hirochika H."/>
            <person name="Nishikawa T."/>
            <person name="Kadowaki K."/>
            <person name="Sugiura M."/>
            <person name="Burr B."/>
            <person name="Sasaki T."/>
        </authorList>
    </citation>
    <scope>NUCLEOTIDE SEQUENCE [LARGE SCALE GENOMIC DNA]</scope>
    <source>
        <strain evidence="2">cv. Nipponbare</strain>
    </source>
</reference>
<dbReference type="PaxDb" id="39947-A0A0P0XJ20"/>
<reference evidence="1 2" key="2">
    <citation type="journal article" date="2013" name="Plant Cell Physiol.">
        <title>Rice Annotation Project Database (RAP-DB): an integrative and interactive database for rice genomics.</title>
        <authorList>
            <person name="Sakai H."/>
            <person name="Lee S.S."/>
            <person name="Tanaka T."/>
            <person name="Numa H."/>
            <person name="Kim J."/>
            <person name="Kawahara Y."/>
            <person name="Wakimoto H."/>
            <person name="Yang C.C."/>
            <person name="Iwamoto M."/>
            <person name="Abe T."/>
            <person name="Yamada Y."/>
            <person name="Muto A."/>
            <person name="Inokuchi H."/>
            <person name="Ikemura T."/>
            <person name="Matsumoto T."/>
            <person name="Sasaki T."/>
            <person name="Itoh T."/>
        </authorList>
    </citation>
    <scope>NUCLEOTIDE SEQUENCE [LARGE SCALE GENOMIC DNA]</scope>
    <source>
        <strain evidence="2">cv. Nipponbare</strain>
    </source>
</reference>